<evidence type="ECO:0000256" key="1">
    <source>
        <dbReference type="SAM" id="Phobius"/>
    </source>
</evidence>
<protein>
    <recommendedName>
        <fullName evidence="4">DUF1475 domain-containing protein</fullName>
    </recommendedName>
</protein>
<feature type="transmembrane region" description="Helical" evidence="1">
    <location>
        <begin position="47"/>
        <end position="64"/>
    </location>
</feature>
<organism evidence="2 3">
    <name type="scientific">Candidatus Phycosocius spiralis</name>
    <dbReference type="NCBI Taxonomy" id="2815099"/>
    <lineage>
        <taxon>Bacteria</taxon>
        <taxon>Pseudomonadati</taxon>
        <taxon>Pseudomonadota</taxon>
        <taxon>Alphaproteobacteria</taxon>
        <taxon>Caulobacterales</taxon>
        <taxon>Caulobacterales incertae sedis</taxon>
        <taxon>Candidatus Phycosocius</taxon>
    </lineage>
</organism>
<dbReference type="Proteomes" id="UP001161064">
    <property type="component" value="Unassembled WGS sequence"/>
</dbReference>
<reference evidence="2" key="1">
    <citation type="submission" date="2021-05" db="EMBL/GenBank/DDBJ databases">
        <authorList>
            <person name="Tanabe Y."/>
        </authorList>
    </citation>
    <scope>NUCLEOTIDE SEQUENCE</scope>
    <source>
        <strain evidence="2">BOTRYCO-1</strain>
    </source>
</reference>
<keyword evidence="3" id="KW-1185">Reference proteome</keyword>
<accession>A0ABQ4PUU0</accession>
<evidence type="ECO:0000313" key="3">
    <source>
        <dbReference type="Proteomes" id="UP001161064"/>
    </source>
</evidence>
<gene>
    <name evidence="2" type="ORF">PsB1_0916</name>
</gene>
<evidence type="ECO:0000313" key="2">
    <source>
        <dbReference type="EMBL" id="GIU66762.1"/>
    </source>
</evidence>
<keyword evidence="1" id="KW-0472">Membrane</keyword>
<comment type="caution">
    <text evidence="2">The sequence shown here is derived from an EMBL/GenBank/DDBJ whole genome shotgun (WGS) entry which is preliminary data.</text>
</comment>
<evidence type="ECO:0008006" key="4">
    <source>
        <dbReference type="Google" id="ProtNLM"/>
    </source>
</evidence>
<proteinExistence type="predicted"/>
<keyword evidence="1" id="KW-0812">Transmembrane</keyword>
<keyword evidence="1" id="KW-1133">Transmembrane helix</keyword>
<name>A0ABQ4PUU0_9PROT</name>
<feature type="transmembrane region" description="Helical" evidence="1">
    <location>
        <begin position="71"/>
        <end position="91"/>
    </location>
</feature>
<dbReference type="EMBL" id="BPFZ01000004">
    <property type="protein sequence ID" value="GIU66762.1"/>
    <property type="molecule type" value="Genomic_DNA"/>
</dbReference>
<sequence>MIHPFRLLCLFLAIILTALIGWASWRGDFGAEFAAITAMPWGQVSLADLYIGFFVYGLAVWLVETDVKQKLLWVLPIVVLGNAWSLIWIVVRWHKIRERLKA</sequence>
<reference evidence="2" key="2">
    <citation type="journal article" date="2023" name="ISME Commun">
        <title>Characterization of a bloom-associated alphaproteobacterial lineage, 'Candidatus Phycosocius': insights into freshwater algal-bacterial interactions.</title>
        <authorList>
            <person name="Tanabe Y."/>
            <person name="Yamaguchi H."/>
            <person name="Yoshida M."/>
            <person name="Kai A."/>
            <person name="Okazaki Y."/>
        </authorList>
    </citation>
    <scope>NUCLEOTIDE SEQUENCE</scope>
    <source>
        <strain evidence="2">BOTRYCO-1</strain>
    </source>
</reference>
<dbReference type="RefSeq" id="WP_284359394.1">
    <property type="nucleotide sequence ID" value="NZ_BPFZ01000004.1"/>
</dbReference>